<evidence type="ECO:0000313" key="1">
    <source>
        <dbReference type="EMBL" id="MFC6289559.1"/>
    </source>
</evidence>
<organism evidence="1 2">
    <name type="scientific">Levilactobacillus angrenensis</name>
    <dbReference type="NCBI Taxonomy" id="2486020"/>
    <lineage>
        <taxon>Bacteria</taxon>
        <taxon>Bacillati</taxon>
        <taxon>Bacillota</taxon>
        <taxon>Bacilli</taxon>
        <taxon>Lactobacillales</taxon>
        <taxon>Lactobacillaceae</taxon>
        <taxon>Levilactobacillus</taxon>
    </lineage>
</organism>
<protein>
    <recommendedName>
        <fullName evidence="3">Cyclophilin-like domain-containing protein</fullName>
    </recommendedName>
</protein>
<dbReference type="EMBL" id="JBHSSO010000015">
    <property type="protein sequence ID" value="MFC6289559.1"/>
    <property type="molecule type" value="Genomic_DNA"/>
</dbReference>
<dbReference type="RefSeq" id="WP_125576668.1">
    <property type="nucleotide sequence ID" value="NZ_JBHSSO010000015.1"/>
</dbReference>
<gene>
    <name evidence="1" type="ORF">ACFP1M_04995</name>
</gene>
<proteinExistence type="predicted"/>
<accession>A0ABW1U8B6</accession>
<comment type="caution">
    <text evidence="1">The sequence shown here is derived from an EMBL/GenBank/DDBJ whole genome shotgun (WGS) entry which is preliminary data.</text>
</comment>
<reference evidence="2" key="1">
    <citation type="journal article" date="2019" name="Int. J. Syst. Evol. Microbiol.">
        <title>The Global Catalogue of Microorganisms (GCM) 10K type strain sequencing project: providing services to taxonomists for standard genome sequencing and annotation.</title>
        <authorList>
            <consortium name="The Broad Institute Genomics Platform"/>
            <consortium name="The Broad Institute Genome Sequencing Center for Infectious Disease"/>
            <person name="Wu L."/>
            <person name="Ma J."/>
        </authorList>
    </citation>
    <scope>NUCLEOTIDE SEQUENCE [LARGE SCALE GENOMIC DNA]</scope>
    <source>
        <strain evidence="2">CCM 8893</strain>
    </source>
</reference>
<keyword evidence="2" id="KW-1185">Reference proteome</keyword>
<sequence length="136" mass="15337">MNKCRLWDDGDTALTITGQLALTAVDPRTQDFTLQMQRHGLTSRDPLHQLSTTELIKQLTDFPLTMIEIGPYTLYPTWKPNRYGQPADTNAFQSVTVTNDLIILQINAQGTPQEVFERNNPYEVIGQTELLSGLCL</sequence>
<dbReference type="Proteomes" id="UP001596258">
    <property type="component" value="Unassembled WGS sequence"/>
</dbReference>
<name>A0ABW1U8B6_9LACO</name>
<evidence type="ECO:0000313" key="2">
    <source>
        <dbReference type="Proteomes" id="UP001596258"/>
    </source>
</evidence>
<evidence type="ECO:0008006" key="3">
    <source>
        <dbReference type="Google" id="ProtNLM"/>
    </source>
</evidence>